<accession>A0ABQ4K8C3</accession>
<dbReference type="Proteomes" id="UP000680279">
    <property type="component" value="Unassembled WGS sequence"/>
</dbReference>
<name>A0ABQ4K8C3_9BACI</name>
<protein>
    <submittedName>
        <fullName evidence="1">Uncharacterized protein</fullName>
    </submittedName>
</protein>
<keyword evidence="2" id="KW-1185">Reference proteome</keyword>
<proteinExistence type="predicted"/>
<evidence type="ECO:0000313" key="1">
    <source>
        <dbReference type="EMBL" id="GIN21984.1"/>
    </source>
</evidence>
<comment type="caution">
    <text evidence="1">The sequence shown here is derived from an EMBL/GenBank/DDBJ whole genome shotgun (WGS) entry which is preliminary data.</text>
</comment>
<evidence type="ECO:0000313" key="2">
    <source>
        <dbReference type="Proteomes" id="UP000680279"/>
    </source>
</evidence>
<dbReference type="EMBL" id="BOQT01000012">
    <property type="protein sequence ID" value="GIN21984.1"/>
    <property type="molecule type" value="Genomic_DNA"/>
</dbReference>
<sequence>MASQYPDHLMKDPELMPLFSEKLKEQQQEKLSFLQQLEETEEKLVNTISALNYLVKNIDRILKQAGSEEKKELLQMIIQEIEITPSAVSRKEGRKITKIHLHFASRRKG</sequence>
<reference evidence="1 2" key="1">
    <citation type="submission" date="2021-03" db="EMBL/GenBank/DDBJ databases">
        <title>Antimicrobial resistance genes in bacteria isolated from Japanese honey, and their potential for conferring macrolide and lincosamide resistance in the American foulbrood pathogen Paenibacillus larvae.</title>
        <authorList>
            <person name="Okamoto M."/>
            <person name="Kumagai M."/>
            <person name="Kanamori H."/>
            <person name="Takamatsu D."/>
        </authorList>
    </citation>
    <scope>NUCLEOTIDE SEQUENCE [LARGE SCALE GENOMIC DNA]</scope>
    <source>
        <strain evidence="1 2">J1TS3</strain>
    </source>
</reference>
<gene>
    <name evidence="1" type="ORF">J1TS3_31180</name>
</gene>
<organism evidence="1 2">
    <name type="scientific">Siminovitchia fordii</name>
    <dbReference type="NCBI Taxonomy" id="254759"/>
    <lineage>
        <taxon>Bacteria</taxon>
        <taxon>Bacillati</taxon>
        <taxon>Bacillota</taxon>
        <taxon>Bacilli</taxon>
        <taxon>Bacillales</taxon>
        <taxon>Bacillaceae</taxon>
        <taxon>Siminovitchia</taxon>
    </lineage>
</organism>